<protein>
    <submittedName>
        <fullName evidence="1 2">Uncharacterized protein</fullName>
    </submittedName>
</protein>
<reference evidence="2" key="4">
    <citation type="journal article" date="2015" name="G3 (Bethesda)">
        <title>Genome sequences of three phytopathogenic species of the Magnaporthaceae family of fungi.</title>
        <authorList>
            <person name="Okagaki L.H."/>
            <person name="Nunes C.C."/>
            <person name="Sailsbery J."/>
            <person name="Clay B."/>
            <person name="Brown D."/>
            <person name="John T."/>
            <person name="Oh Y."/>
            <person name="Young N."/>
            <person name="Fitzgerald M."/>
            <person name="Haas B.J."/>
            <person name="Zeng Q."/>
            <person name="Young S."/>
            <person name="Adiconis X."/>
            <person name="Fan L."/>
            <person name="Levin J.Z."/>
            <person name="Mitchell T.K."/>
            <person name="Okubara P.A."/>
            <person name="Farman M.L."/>
            <person name="Kohn L.M."/>
            <person name="Birren B."/>
            <person name="Ma L.-J."/>
            <person name="Dean R.A."/>
        </authorList>
    </citation>
    <scope>NUCLEOTIDE SEQUENCE</scope>
    <source>
        <strain evidence="2">ATCC 64411 / 73-15</strain>
    </source>
</reference>
<organism evidence="2 3">
    <name type="scientific">Magnaporthiopsis poae (strain ATCC 64411 / 73-15)</name>
    <name type="common">Kentucky bluegrass fungus</name>
    <name type="synonym">Magnaporthe poae</name>
    <dbReference type="NCBI Taxonomy" id="644358"/>
    <lineage>
        <taxon>Eukaryota</taxon>
        <taxon>Fungi</taxon>
        <taxon>Dikarya</taxon>
        <taxon>Ascomycota</taxon>
        <taxon>Pezizomycotina</taxon>
        <taxon>Sordariomycetes</taxon>
        <taxon>Sordariomycetidae</taxon>
        <taxon>Magnaporthales</taxon>
        <taxon>Magnaporthaceae</taxon>
        <taxon>Magnaporthiopsis</taxon>
    </lineage>
</organism>
<name>A0A0C4E8G7_MAGP6</name>
<dbReference type="AlphaFoldDB" id="A0A0C4E8G7"/>
<dbReference type="EMBL" id="GL876973">
    <property type="protein sequence ID" value="KLU89901.1"/>
    <property type="molecule type" value="Genomic_DNA"/>
</dbReference>
<dbReference type="VEuPathDB" id="FungiDB:MAPG_08870"/>
<dbReference type="EMBL" id="ADBL01002160">
    <property type="status" value="NOT_ANNOTATED_CDS"/>
    <property type="molecule type" value="Genomic_DNA"/>
</dbReference>
<evidence type="ECO:0000313" key="1">
    <source>
        <dbReference type="EMBL" id="KLU89901.1"/>
    </source>
</evidence>
<accession>A0A0C4E8G7</accession>
<dbReference type="Proteomes" id="UP000011715">
    <property type="component" value="Unassembled WGS sequence"/>
</dbReference>
<dbReference type="EnsemblFungi" id="MAPG_08870T0">
    <property type="protein sequence ID" value="MAPG_08870T0"/>
    <property type="gene ID" value="MAPG_08870"/>
</dbReference>
<evidence type="ECO:0000313" key="3">
    <source>
        <dbReference type="Proteomes" id="UP000011715"/>
    </source>
</evidence>
<reference evidence="1" key="3">
    <citation type="submission" date="2011-03" db="EMBL/GenBank/DDBJ databases">
        <title>Annotation of Magnaporthe poae ATCC 64411.</title>
        <authorList>
            <person name="Ma L.-J."/>
            <person name="Dead R."/>
            <person name="Young S.K."/>
            <person name="Zeng Q."/>
            <person name="Gargeya S."/>
            <person name="Fitzgerald M."/>
            <person name="Haas B."/>
            <person name="Abouelleil A."/>
            <person name="Alvarado L."/>
            <person name="Arachchi H.M."/>
            <person name="Berlin A."/>
            <person name="Brown A."/>
            <person name="Chapman S.B."/>
            <person name="Chen Z."/>
            <person name="Dunbar C."/>
            <person name="Freedman E."/>
            <person name="Gearin G."/>
            <person name="Gellesch M."/>
            <person name="Goldberg J."/>
            <person name="Griggs A."/>
            <person name="Gujja S."/>
            <person name="Heiman D."/>
            <person name="Howarth C."/>
            <person name="Larson L."/>
            <person name="Lui A."/>
            <person name="MacDonald P.J.P."/>
            <person name="Mehta T."/>
            <person name="Montmayeur A."/>
            <person name="Murphy C."/>
            <person name="Neiman D."/>
            <person name="Pearson M."/>
            <person name="Priest M."/>
            <person name="Roberts A."/>
            <person name="Saif S."/>
            <person name="Shea T."/>
            <person name="Shenoy N."/>
            <person name="Sisk P."/>
            <person name="Stolte C."/>
            <person name="Sykes S."/>
            <person name="Yandava C."/>
            <person name="Wortman J."/>
            <person name="Nusbaum C."/>
            <person name="Birren B."/>
        </authorList>
    </citation>
    <scope>NUCLEOTIDE SEQUENCE</scope>
    <source>
        <strain evidence="1">ATCC 64411</strain>
    </source>
</reference>
<gene>
    <name evidence="1" type="ORF">MAPG_08870</name>
</gene>
<reference evidence="1" key="1">
    <citation type="submission" date="2010-05" db="EMBL/GenBank/DDBJ databases">
        <title>The Genome Sequence of Magnaporthe poae strain ATCC 64411.</title>
        <authorList>
            <consortium name="The Broad Institute Genome Sequencing Platform"/>
            <consortium name="Broad Institute Genome Sequencing Center for Infectious Disease"/>
            <person name="Ma L.-J."/>
            <person name="Dead R."/>
            <person name="Young S."/>
            <person name="Zeng Q."/>
            <person name="Koehrsen M."/>
            <person name="Alvarado L."/>
            <person name="Berlin A."/>
            <person name="Chapman S.B."/>
            <person name="Chen Z."/>
            <person name="Freedman E."/>
            <person name="Gellesch M."/>
            <person name="Goldberg J."/>
            <person name="Griggs A."/>
            <person name="Gujja S."/>
            <person name="Heilman E.R."/>
            <person name="Heiman D."/>
            <person name="Hepburn T."/>
            <person name="Howarth C."/>
            <person name="Jen D."/>
            <person name="Larson L."/>
            <person name="Mehta T."/>
            <person name="Neiman D."/>
            <person name="Pearson M."/>
            <person name="Roberts A."/>
            <person name="Saif S."/>
            <person name="Shea T."/>
            <person name="Shenoy N."/>
            <person name="Sisk P."/>
            <person name="Stolte C."/>
            <person name="Sykes S."/>
            <person name="Walk T."/>
            <person name="White J."/>
            <person name="Yandava C."/>
            <person name="Haas B."/>
            <person name="Nusbaum C."/>
            <person name="Birren B."/>
        </authorList>
    </citation>
    <scope>NUCLEOTIDE SEQUENCE</scope>
    <source>
        <strain evidence="1">ATCC 64411</strain>
    </source>
</reference>
<proteinExistence type="predicted"/>
<sequence>MQRALSTLHPPTPSPCAIQDVAAIPGRVVSQLADTRPGRLHRLSGLSRISCDTGTVDELAKLNVPLVGPEPAGRARLGRVGCAATAAQSSIFAMDPKAFFHLFWGSQPSWIPSRFLFTTYLLVGARFGTRRRAPAGGWSSSLCVRLCVRVCCTYLRTRATYCTVPFPTLPDRQTDRQPVLSVGPWHLWRPRLAHPARARLPVRVGTRLRIKRACTKGPWRRGVLRHSALGAMQEQTDWIKKPGWAWASAHSVSLHAAIFFPGQKRPAGGPEIYLRLRYRGSVRQDNYTRGTACLLTFLSLGPGLLFPGPWSLCSGRLRSRSANRATSGGCVCDSLQRSER</sequence>
<reference evidence="2" key="5">
    <citation type="submission" date="2015-06" db="UniProtKB">
        <authorList>
            <consortium name="EnsemblFungi"/>
        </authorList>
    </citation>
    <scope>IDENTIFICATION</scope>
    <source>
        <strain evidence="2">ATCC 64411</strain>
    </source>
</reference>
<evidence type="ECO:0000313" key="2">
    <source>
        <dbReference type="EnsemblFungi" id="MAPG_08870T0"/>
    </source>
</evidence>
<keyword evidence="3" id="KW-1185">Reference proteome</keyword>
<reference evidence="3" key="2">
    <citation type="submission" date="2010-05" db="EMBL/GenBank/DDBJ databases">
        <title>The genome sequence of Magnaporthe poae strain ATCC 64411.</title>
        <authorList>
            <person name="Ma L.-J."/>
            <person name="Dead R."/>
            <person name="Young S."/>
            <person name="Zeng Q."/>
            <person name="Koehrsen M."/>
            <person name="Alvarado L."/>
            <person name="Berlin A."/>
            <person name="Chapman S.B."/>
            <person name="Chen Z."/>
            <person name="Freedman E."/>
            <person name="Gellesch M."/>
            <person name="Goldberg J."/>
            <person name="Griggs A."/>
            <person name="Gujja S."/>
            <person name="Heilman E.R."/>
            <person name="Heiman D."/>
            <person name="Hepburn T."/>
            <person name="Howarth C."/>
            <person name="Jen D."/>
            <person name="Larson L."/>
            <person name="Mehta T."/>
            <person name="Neiman D."/>
            <person name="Pearson M."/>
            <person name="Roberts A."/>
            <person name="Saif S."/>
            <person name="Shea T."/>
            <person name="Shenoy N."/>
            <person name="Sisk P."/>
            <person name="Stolte C."/>
            <person name="Sykes S."/>
            <person name="Walk T."/>
            <person name="White J."/>
            <person name="Yandava C."/>
            <person name="Haas B."/>
            <person name="Nusbaum C."/>
            <person name="Birren B."/>
        </authorList>
    </citation>
    <scope>NUCLEOTIDE SEQUENCE [LARGE SCALE GENOMIC DNA]</scope>
    <source>
        <strain evidence="3">ATCC 64411 / 73-15</strain>
    </source>
</reference>